<feature type="transmembrane region" description="Helical" evidence="6">
    <location>
        <begin position="173"/>
        <end position="190"/>
    </location>
</feature>
<protein>
    <submittedName>
        <fullName evidence="7">ABC-2 type transport system permease protein</fullName>
    </submittedName>
</protein>
<proteinExistence type="predicted"/>
<feature type="transmembrane region" description="Helical" evidence="6">
    <location>
        <begin position="142"/>
        <end position="166"/>
    </location>
</feature>
<gene>
    <name evidence="7" type="ORF">EDC23_0493</name>
</gene>
<dbReference type="PANTHER" id="PTHR30294:SF29">
    <property type="entry name" value="MULTIDRUG ABC TRANSPORTER PERMEASE YBHS-RELATED"/>
    <property type="match status" value="1"/>
</dbReference>
<name>A0A4R8ISU2_9GAMM</name>
<reference evidence="7 8" key="1">
    <citation type="submission" date="2019-03" db="EMBL/GenBank/DDBJ databases">
        <title>Genomic Encyclopedia of Type Strains, Phase IV (KMG-IV): sequencing the most valuable type-strain genomes for metagenomic binning, comparative biology and taxonomic classification.</title>
        <authorList>
            <person name="Goeker M."/>
        </authorList>
    </citation>
    <scope>NUCLEOTIDE SEQUENCE [LARGE SCALE GENOMIC DNA]</scope>
    <source>
        <strain evidence="7 8">DSM 16326</strain>
    </source>
</reference>
<dbReference type="Proteomes" id="UP000294914">
    <property type="component" value="Unassembled WGS sequence"/>
</dbReference>
<evidence type="ECO:0000313" key="7">
    <source>
        <dbReference type="EMBL" id="TDY04121.1"/>
    </source>
</evidence>
<sequence length="253" mass="28071">MMVFTLAQRELRTLFLSPLAWSILAVMQFILAYLFLTSLNDFINLQPRLQNLESPPGATELVVAQVYGSAAFIFMMVVPLLTMRVISEERRNRSIALLFSAPLSMTEIVLGKYLGLLGFLLLACLMISLMPLSLLFAGPLDLGLLLAMFLALFLLSACFAAIGLFLSTLTLQPTIAAISTFGALLLLWIIDWAGDQAGDIDASGVLEYLSILRHFEPLSRGLFSSTDILYFLLFITVFLVLSIRRLDADRLQH</sequence>
<keyword evidence="2" id="KW-1003">Cell membrane</keyword>
<evidence type="ECO:0000256" key="5">
    <source>
        <dbReference type="ARBA" id="ARBA00023136"/>
    </source>
</evidence>
<evidence type="ECO:0000256" key="3">
    <source>
        <dbReference type="ARBA" id="ARBA00022692"/>
    </source>
</evidence>
<dbReference type="InterPro" id="IPR051449">
    <property type="entry name" value="ABC-2_transporter_component"/>
</dbReference>
<dbReference type="PANTHER" id="PTHR30294">
    <property type="entry name" value="MEMBRANE COMPONENT OF ABC TRANSPORTER YHHJ-RELATED"/>
    <property type="match status" value="1"/>
</dbReference>
<evidence type="ECO:0000256" key="1">
    <source>
        <dbReference type="ARBA" id="ARBA00004651"/>
    </source>
</evidence>
<dbReference type="EMBL" id="SOQX01000001">
    <property type="protein sequence ID" value="TDY04121.1"/>
    <property type="molecule type" value="Genomic_DNA"/>
</dbReference>
<keyword evidence="4 6" id="KW-1133">Transmembrane helix</keyword>
<evidence type="ECO:0000256" key="6">
    <source>
        <dbReference type="SAM" id="Phobius"/>
    </source>
</evidence>
<comment type="caution">
    <text evidence="7">The sequence shown here is derived from an EMBL/GenBank/DDBJ whole genome shotgun (WGS) entry which is preliminary data.</text>
</comment>
<keyword evidence="3 6" id="KW-0812">Transmembrane</keyword>
<dbReference type="GO" id="GO:0140359">
    <property type="term" value="F:ABC-type transporter activity"/>
    <property type="evidence" value="ECO:0007669"/>
    <property type="project" value="InterPro"/>
</dbReference>
<organism evidence="7 8">
    <name type="scientific">Thiohalophilus thiocyanatoxydans</name>
    <dbReference type="NCBI Taxonomy" id="381308"/>
    <lineage>
        <taxon>Bacteria</taxon>
        <taxon>Pseudomonadati</taxon>
        <taxon>Pseudomonadota</taxon>
        <taxon>Gammaproteobacteria</taxon>
        <taxon>Thiohalomonadales</taxon>
        <taxon>Thiohalophilaceae</taxon>
        <taxon>Thiohalophilus</taxon>
    </lineage>
</organism>
<evidence type="ECO:0000256" key="2">
    <source>
        <dbReference type="ARBA" id="ARBA00022475"/>
    </source>
</evidence>
<accession>A0A4R8ISU2</accession>
<keyword evidence="8" id="KW-1185">Reference proteome</keyword>
<dbReference type="Pfam" id="PF12679">
    <property type="entry name" value="ABC2_membrane_2"/>
    <property type="match status" value="1"/>
</dbReference>
<feature type="transmembrane region" description="Helical" evidence="6">
    <location>
        <begin position="113"/>
        <end position="136"/>
    </location>
</feature>
<dbReference type="GO" id="GO:0005886">
    <property type="term" value="C:plasma membrane"/>
    <property type="evidence" value="ECO:0007669"/>
    <property type="project" value="UniProtKB-SubCell"/>
</dbReference>
<feature type="transmembrane region" description="Helical" evidence="6">
    <location>
        <begin position="228"/>
        <end position="246"/>
    </location>
</feature>
<dbReference type="OrthoDB" id="9794512at2"/>
<evidence type="ECO:0000313" key="8">
    <source>
        <dbReference type="Proteomes" id="UP000294914"/>
    </source>
</evidence>
<feature type="transmembrane region" description="Helical" evidence="6">
    <location>
        <begin position="62"/>
        <end position="83"/>
    </location>
</feature>
<feature type="transmembrane region" description="Helical" evidence="6">
    <location>
        <begin position="12"/>
        <end position="36"/>
    </location>
</feature>
<evidence type="ECO:0000256" key="4">
    <source>
        <dbReference type="ARBA" id="ARBA00022989"/>
    </source>
</evidence>
<dbReference type="AlphaFoldDB" id="A0A4R8ISU2"/>
<comment type="subcellular location">
    <subcellularLocation>
        <location evidence="1">Cell membrane</location>
        <topology evidence="1">Multi-pass membrane protein</topology>
    </subcellularLocation>
</comment>
<dbReference type="RefSeq" id="WP_134080752.1">
    <property type="nucleotide sequence ID" value="NZ_SOQX01000001.1"/>
</dbReference>
<keyword evidence="5 6" id="KW-0472">Membrane</keyword>